<dbReference type="InterPro" id="IPR029058">
    <property type="entry name" value="AB_hydrolase_fold"/>
</dbReference>
<gene>
    <name evidence="3" type="ORF">CAUJ_LOCUS11085</name>
</gene>
<dbReference type="Pfam" id="PF01764">
    <property type="entry name" value="Lipase_3"/>
    <property type="match status" value="1"/>
</dbReference>
<keyword evidence="4" id="KW-1185">Reference proteome</keyword>
<dbReference type="GO" id="GO:0006629">
    <property type="term" value="P:lipid metabolic process"/>
    <property type="evidence" value="ECO:0007669"/>
    <property type="project" value="InterPro"/>
</dbReference>
<dbReference type="Proteomes" id="UP000835052">
    <property type="component" value="Unassembled WGS sequence"/>
</dbReference>
<dbReference type="OrthoDB" id="426718at2759"/>
<dbReference type="EMBL" id="CAJGYM010000052">
    <property type="protein sequence ID" value="CAD6195166.1"/>
    <property type="molecule type" value="Genomic_DNA"/>
</dbReference>
<protein>
    <recommendedName>
        <fullName evidence="2">Fungal lipase-type domain-containing protein</fullName>
    </recommendedName>
</protein>
<evidence type="ECO:0000313" key="3">
    <source>
        <dbReference type="EMBL" id="CAD6195166.1"/>
    </source>
</evidence>
<dbReference type="CDD" id="cd00519">
    <property type="entry name" value="Lipase_3"/>
    <property type="match status" value="1"/>
</dbReference>
<feature type="signal peptide" evidence="1">
    <location>
        <begin position="1"/>
        <end position="17"/>
    </location>
</feature>
<dbReference type="SUPFAM" id="SSF53474">
    <property type="entry name" value="alpha/beta-Hydrolases"/>
    <property type="match status" value="1"/>
</dbReference>
<evidence type="ECO:0000313" key="4">
    <source>
        <dbReference type="Proteomes" id="UP000835052"/>
    </source>
</evidence>
<dbReference type="PANTHER" id="PTHR45908">
    <property type="entry name" value="PROTEIN CBG11750-RELATED"/>
    <property type="match status" value="1"/>
</dbReference>
<organism evidence="3 4">
    <name type="scientific">Caenorhabditis auriculariae</name>
    <dbReference type="NCBI Taxonomy" id="2777116"/>
    <lineage>
        <taxon>Eukaryota</taxon>
        <taxon>Metazoa</taxon>
        <taxon>Ecdysozoa</taxon>
        <taxon>Nematoda</taxon>
        <taxon>Chromadorea</taxon>
        <taxon>Rhabditida</taxon>
        <taxon>Rhabditina</taxon>
        <taxon>Rhabditomorpha</taxon>
        <taxon>Rhabditoidea</taxon>
        <taxon>Rhabditidae</taxon>
        <taxon>Peloderinae</taxon>
        <taxon>Caenorhabditis</taxon>
    </lineage>
</organism>
<keyword evidence="1" id="KW-0732">Signal</keyword>
<reference evidence="3" key="1">
    <citation type="submission" date="2020-10" db="EMBL/GenBank/DDBJ databases">
        <authorList>
            <person name="Kikuchi T."/>
        </authorList>
    </citation>
    <scope>NUCLEOTIDE SEQUENCE</scope>
    <source>
        <strain evidence="3">NKZ352</strain>
    </source>
</reference>
<dbReference type="InterPro" id="IPR002921">
    <property type="entry name" value="Fungal_lipase-type"/>
</dbReference>
<accession>A0A8S1HEL3</accession>
<dbReference type="Gene3D" id="3.40.50.1820">
    <property type="entry name" value="alpha/beta hydrolase"/>
    <property type="match status" value="1"/>
</dbReference>
<evidence type="ECO:0000256" key="1">
    <source>
        <dbReference type="SAM" id="SignalP"/>
    </source>
</evidence>
<feature type="chain" id="PRO_5035943812" description="Fungal lipase-type domain-containing protein" evidence="1">
    <location>
        <begin position="18"/>
        <end position="332"/>
    </location>
</feature>
<comment type="caution">
    <text evidence="3">The sequence shown here is derived from an EMBL/GenBank/DDBJ whole genome shotgun (WGS) entry which is preliminary data.</text>
</comment>
<name>A0A8S1HEL3_9PELO</name>
<dbReference type="AlphaFoldDB" id="A0A8S1HEL3"/>
<feature type="domain" description="Fungal lipase-type" evidence="2">
    <location>
        <begin position="130"/>
        <end position="265"/>
    </location>
</feature>
<proteinExistence type="predicted"/>
<dbReference type="PANTHER" id="PTHR45908:SF11">
    <property type="entry name" value="FUNGAL LIPASE-LIKE DOMAIN-CONTAINING PROTEIN"/>
    <property type="match status" value="1"/>
</dbReference>
<evidence type="ECO:0000259" key="2">
    <source>
        <dbReference type="Pfam" id="PF01764"/>
    </source>
</evidence>
<sequence length="332" mass="37594">MQKFVYFLLFFCGFCYAGPCEDCLTSGKEWCASVGKCGVSPCPVTVKRALNCPSLPDAAHSYDDSFIRANFLPLIGGAHADDPYICLRKNAPTMVVYNTVRANCTGQGDGPQTPCFMYTAYDTSRKIILMAFRGTSTPQQLIEEILNFSHKKKPFFDVGYIFDFFYDAFIALWNNGLSSDIRNLKYLHPDYELWVTGHSLGGALSSIAASYVVKIGLFQGQNTKLLTMGQPRTGDYKYALWHQNTFPYSFRIVHHQDIVPHIPPQLMPDGDEMFHHRTEIWYNNNMTVGEPFNVCKEADGLYCSSTQVDTNVEDHLFYFGHFMPTWGERGCP</sequence>